<sequence>MVDDTIAEGSEVKLEAKHKADGSWHPCQVSLCSGGGLSVRFEGQVSEDIILDVEDALVCLRVRSVPLQGDDCYYIEEGKRVLAACENNFQRFYFDAVVQKVTRVRHSKRASCRCTFMIQWLSEHVENGTSCIPSSSIMKLATESIKSHPIVAAFLNSLERSYLSTSPSTPTAFDDDDTQNEIDLQGLLKHIEGIGSFADASKKELLKDTLLGADHAGRDCWNKLLASEEVSKCVQVSCERNHLRKPARRQSIQPESETVVTSAPSSTEEQVQNVSPLSPLAARAVLASLVSKLPHENESVVQNEGKCVSVLDYSKFMRVSGGSGSYIVNKVKTNERKGSGKKLHSRKSNGKMVLCNKVETCMDSGGCLASSMRDEELTQPVVASRVTRSTMKRESANTNRDDETTTSAKYSTTVPVTRSVAHKGKGNLAVKVSEKLQDNKARPTRSTCSKIIKESEVTDVEDESRNLDKGAKCTTLSSTVRVTRSTARAGTGNLDDRAKERFQAKLETDSAQLDYSNSDYEAMISTKKRTSSLINAKPTLAESAKKQKGLDAVERRQKTTVEDLHGNVDPQSQKTPISSKKQPARFSPRLRFSPRIQSHDES</sequence>
<reference evidence="3 4" key="1">
    <citation type="journal article" date="2014" name="Nature">
        <title>The genome of the recently domesticated crop plant sugar beet (Beta vulgaris).</title>
        <authorList>
            <person name="Dohm J.C."/>
            <person name="Minoche A.E."/>
            <person name="Holtgrawe D."/>
            <person name="Capella-Gutierrez S."/>
            <person name="Zakrzewski F."/>
            <person name="Tafer H."/>
            <person name="Rupp O."/>
            <person name="Sorensen T.R."/>
            <person name="Stracke R."/>
            <person name="Reinhardt R."/>
            <person name="Goesmann A."/>
            <person name="Kraft T."/>
            <person name="Schulz B."/>
            <person name="Stadler P.F."/>
            <person name="Schmidt T."/>
            <person name="Gabaldon T."/>
            <person name="Lehrach H."/>
            <person name="Weisshaar B."/>
            <person name="Himmelbauer H."/>
        </authorList>
    </citation>
    <scope>NUCLEOTIDE SEQUENCE [LARGE SCALE GENOMIC DNA]</scope>
    <source>
        <tissue evidence="3">Taproot</tissue>
    </source>
</reference>
<gene>
    <name evidence="3" type="ORF">BVRB_1g022820</name>
</gene>
<dbReference type="InterPro" id="IPR039276">
    <property type="entry name" value="SHH1/2"/>
</dbReference>
<evidence type="ECO:0000256" key="1">
    <source>
        <dbReference type="SAM" id="MobiDB-lite"/>
    </source>
</evidence>
<evidence type="ECO:0000313" key="3">
    <source>
        <dbReference type="EMBL" id="KMS99555.1"/>
    </source>
</evidence>
<organism evidence="3 4">
    <name type="scientific">Beta vulgaris subsp. vulgaris</name>
    <name type="common">Beet</name>
    <dbReference type="NCBI Taxonomy" id="3555"/>
    <lineage>
        <taxon>Eukaryota</taxon>
        <taxon>Viridiplantae</taxon>
        <taxon>Streptophyta</taxon>
        <taxon>Embryophyta</taxon>
        <taxon>Tracheophyta</taxon>
        <taxon>Spermatophyta</taxon>
        <taxon>Magnoliopsida</taxon>
        <taxon>eudicotyledons</taxon>
        <taxon>Gunneridae</taxon>
        <taxon>Pentapetalae</taxon>
        <taxon>Caryophyllales</taxon>
        <taxon>Chenopodiaceae</taxon>
        <taxon>Betoideae</taxon>
        <taxon>Beta</taxon>
    </lineage>
</organism>
<feature type="region of interest" description="Disordered" evidence="1">
    <location>
        <begin position="538"/>
        <end position="602"/>
    </location>
</feature>
<evidence type="ECO:0000313" key="4">
    <source>
        <dbReference type="Proteomes" id="UP000035740"/>
    </source>
</evidence>
<dbReference type="PANTHER" id="PTHR33827">
    <property type="entry name" value="PROTEIN SAWADEE HOMEODOMAIN HOMOLOG 2"/>
    <property type="match status" value="1"/>
</dbReference>
<feature type="compositionally biased region" description="Basic and acidic residues" evidence="1">
    <location>
        <begin position="543"/>
        <end position="566"/>
    </location>
</feature>
<protein>
    <recommendedName>
        <fullName evidence="2">SAWADEE domain-containing protein</fullName>
    </recommendedName>
</protein>
<keyword evidence="4" id="KW-1185">Reference proteome</keyword>
<dbReference type="KEGG" id="bvg:104905881"/>
<dbReference type="eggNOG" id="ENOG502RHAQ">
    <property type="taxonomic scope" value="Eukaryota"/>
</dbReference>
<dbReference type="Pfam" id="PF16719">
    <property type="entry name" value="SAWADEE"/>
    <property type="match status" value="1"/>
</dbReference>
<dbReference type="OMA" id="RASCRCT"/>
<dbReference type="OrthoDB" id="759831at2759"/>
<feature type="region of interest" description="Disordered" evidence="1">
    <location>
        <begin position="385"/>
        <end position="407"/>
    </location>
</feature>
<dbReference type="Gene3D" id="2.30.30.140">
    <property type="match status" value="1"/>
</dbReference>
<dbReference type="Proteomes" id="UP000035740">
    <property type="component" value="Unassembled WGS sequence"/>
</dbReference>
<feature type="compositionally biased region" description="Polar residues" evidence="1">
    <location>
        <begin position="569"/>
        <end position="581"/>
    </location>
</feature>
<feature type="compositionally biased region" description="Polar residues" evidence="1">
    <location>
        <begin position="250"/>
        <end position="274"/>
    </location>
</feature>
<dbReference type="PANTHER" id="PTHR33827:SF9">
    <property type="entry name" value="SAWADEE DOMAIN-CONTAINING PROTEIN"/>
    <property type="match status" value="1"/>
</dbReference>
<feature type="domain" description="SAWADEE" evidence="2">
    <location>
        <begin position="11"/>
        <end position="137"/>
    </location>
</feature>
<dbReference type="AlphaFoldDB" id="A0A0J8E8Y4"/>
<feature type="region of interest" description="Disordered" evidence="1">
    <location>
        <begin position="246"/>
        <end position="274"/>
    </location>
</feature>
<dbReference type="Gramene" id="KMS99555">
    <property type="protein sequence ID" value="KMS99555"/>
    <property type="gene ID" value="BVRB_1g022820"/>
</dbReference>
<name>A0A0J8E8Y4_BETVV</name>
<dbReference type="InterPro" id="IPR032001">
    <property type="entry name" value="SAWADEE_dom"/>
</dbReference>
<proteinExistence type="predicted"/>
<dbReference type="EMBL" id="KQ090214">
    <property type="protein sequence ID" value="KMS99555.1"/>
    <property type="molecule type" value="Genomic_DNA"/>
</dbReference>
<accession>A0A0J8E8Y4</accession>
<evidence type="ECO:0000259" key="2">
    <source>
        <dbReference type="Pfam" id="PF16719"/>
    </source>
</evidence>
<dbReference type="GO" id="GO:0003682">
    <property type="term" value="F:chromatin binding"/>
    <property type="evidence" value="ECO:0007669"/>
    <property type="project" value="InterPro"/>
</dbReference>
<feature type="compositionally biased region" description="Basic and acidic residues" evidence="1">
    <location>
        <begin position="391"/>
        <end position="403"/>
    </location>
</feature>